<sequence>MGGDQLEHRLYECEKLGIFHTHQLAINKHSCDPRARGSQESQNEFCSGSNKVSTNPRVIIDDICNSFSVGTSHGCTT</sequence>
<dbReference type="AlphaFoldDB" id="A0A9J6AYJ9"/>
<evidence type="ECO:0000313" key="2">
    <source>
        <dbReference type="Proteomes" id="UP000824120"/>
    </source>
</evidence>
<organism evidence="1 2">
    <name type="scientific">Solanum commersonii</name>
    <name type="common">Commerson's wild potato</name>
    <name type="synonym">Commerson's nightshade</name>
    <dbReference type="NCBI Taxonomy" id="4109"/>
    <lineage>
        <taxon>Eukaryota</taxon>
        <taxon>Viridiplantae</taxon>
        <taxon>Streptophyta</taxon>
        <taxon>Embryophyta</taxon>
        <taxon>Tracheophyta</taxon>
        <taxon>Spermatophyta</taxon>
        <taxon>Magnoliopsida</taxon>
        <taxon>eudicotyledons</taxon>
        <taxon>Gunneridae</taxon>
        <taxon>Pentapetalae</taxon>
        <taxon>asterids</taxon>
        <taxon>lamiids</taxon>
        <taxon>Solanales</taxon>
        <taxon>Solanaceae</taxon>
        <taxon>Solanoideae</taxon>
        <taxon>Solaneae</taxon>
        <taxon>Solanum</taxon>
    </lineage>
</organism>
<gene>
    <name evidence="1" type="ORF">H5410_001277</name>
</gene>
<accession>A0A9J6AYJ9</accession>
<name>A0A9J6AYJ9_SOLCO</name>
<comment type="caution">
    <text evidence="1">The sequence shown here is derived from an EMBL/GenBank/DDBJ whole genome shotgun (WGS) entry which is preliminary data.</text>
</comment>
<evidence type="ECO:0000313" key="1">
    <source>
        <dbReference type="EMBL" id="KAG5629560.1"/>
    </source>
</evidence>
<dbReference type="Proteomes" id="UP000824120">
    <property type="component" value="Chromosome 1"/>
</dbReference>
<protein>
    <submittedName>
        <fullName evidence="1">Uncharacterized protein</fullName>
    </submittedName>
</protein>
<dbReference type="EMBL" id="JACXVP010000001">
    <property type="protein sequence ID" value="KAG5629560.1"/>
    <property type="molecule type" value="Genomic_DNA"/>
</dbReference>
<reference evidence="1 2" key="1">
    <citation type="submission" date="2020-09" db="EMBL/GenBank/DDBJ databases">
        <title>De no assembly of potato wild relative species, Solanum commersonii.</title>
        <authorList>
            <person name="Cho K."/>
        </authorList>
    </citation>
    <scope>NUCLEOTIDE SEQUENCE [LARGE SCALE GENOMIC DNA]</scope>
    <source>
        <strain evidence="1">LZ3.2</strain>
        <tissue evidence="1">Leaf</tissue>
    </source>
</reference>
<proteinExistence type="predicted"/>
<keyword evidence="2" id="KW-1185">Reference proteome</keyword>